<evidence type="ECO:0000256" key="4">
    <source>
        <dbReference type="ARBA" id="ARBA00022723"/>
    </source>
</evidence>
<feature type="non-terminal residue" evidence="10">
    <location>
        <position position="188"/>
    </location>
</feature>
<evidence type="ECO:0000256" key="7">
    <source>
        <dbReference type="ARBA" id="ARBA00022786"/>
    </source>
</evidence>
<keyword evidence="6" id="KW-0863">Zinc-finger</keyword>
<proteinExistence type="predicted"/>
<dbReference type="EC" id="2.3.2.31" evidence="2"/>
<dbReference type="Gene3D" id="1.20.120.1750">
    <property type="match status" value="1"/>
</dbReference>
<dbReference type="InterPro" id="IPR031127">
    <property type="entry name" value="E3_UB_ligase_RBR"/>
</dbReference>
<dbReference type="InterPro" id="IPR044066">
    <property type="entry name" value="TRIAD_supradom"/>
</dbReference>
<evidence type="ECO:0000256" key="2">
    <source>
        <dbReference type="ARBA" id="ARBA00012251"/>
    </source>
</evidence>
<protein>
    <recommendedName>
        <fullName evidence="2">RBR-type E3 ubiquitin transferase</fullName>
        <ecNumber evidence="2">2.3.2.31</ecNumber>
    </recommendedName>
</protein>
<evidence type="ECO:0000256" key="6">
    <source>
        <dbReference type="ARBA" id="ARBA00022771"/>
    </source>
</evidence>
<keyword evidence="7" id="KW-0833">Ubl conjugation pathway</keyword>
<dbReference type="OrthoDB" id="10009520at2759"/>
<keyword evidence="3" id="KW-0808">Transferase</keyword>
<feature type="domain" description="RING-type" evidence="9">
    <location>
        <begin position="1"/>
        <end position="188"/>
    </location>
</feature>
<evidence type="ECO:0000313" key="11">
    <source>
        <dbReference type="Proteomes" id="UP000799776"/>
    </source>
</evidence>
<organism evidence="10 11">
    <name type="scientific">Saccharata proteae CBS 121410</name>
    <dbReference type="NCBI Taxonomy" id="1314787"/>
    <lineage>
        <taxon>Eukaryota</taxon>
        <taxon>Fungi</taxon>
        <taxon>Dikarya</taxon>
        <taxon>Ascomycota</taxon>
        <taxon>Pezizomycotina</taxon>
        <taxon>Dothideomycetes</taxon>
        <taxon>Dothideomycetes incertae sedis</taxon>
        <taxon>Botryosphaeriales</taxon>
        <taxon>Saccharataceae</taxon>
        <taxon>Saccharata</taxon>
    </lineage>
</organism>
<name>A0A6A5YCA8_9PEZI</name>
<dbReference type="Proteomes" id="UP000799776">
    <property type="component" value="Unassembled WGS sequence"/>
</dbReference>
<dbReference type="GO" id="GO:0016567">
    <property type="term" value="P:protein ubiquitination"/>
    <property type="evidence" value="ECO:0007669"/>
    <property type="project" value="InterPro"/>
</dbReference>
<dbReference type="InterPro" id="IPR002867">
    <property type="entry name" value="IBR_dom"/>
</dbReference>
<evidence type="ECO:0000256" key="8">
    <source>
        <dbReference type="ARBA" id="ARBA00022833"/>
    </source>
</evidence>
<dbReference type="GO" id="GO:0061630">
    <property type="term" value="F:ubiquitin protein ligase activity"/>
    <property type="evidence" value="ECO:0007669"/>
    <property type="project" value="UniProtKB-EC"/>
</dbReference>
<comment type="catalytic activity">
    <reaction evidence="1">
        <text>[E2 ubiquitin-conjugating enzyme]-S-ubiquitinyl-L-cysteine + [acceptor protein]-L-lysine = [E2 ubiquitin-conjugating enzyme]-L-cysteine + [acceptor protein]-N(6)-ubiquitinyl-L-lysine.</text>
        <dbReference type="EC" id="2.3.2.31"/>
    </reaction>
</comment>
<sequence>MCAPCIKRFITMATKQEWHFPAKCCPQGDFRLPKAAPKIDWWLDHGVIDAETYTKYRTKEVEYSTLPRDRVYCANQHCSAYFPDGLNDHPTGTLTCPDCNTLTCTTCKNVITEPNGLVTHTCQREKDEAFAKAAKNLRYQPCPGCQRTVELAEACNHISCTCGAEFCYICGQKWPCTSDCPRYGPVRD</sequence>
<evidence type="ECO:0000256" key="1">
    <source>
        <dbReference type="ARBA" id="ARBA00001798"/>
    </source>
</evidence>
<dbReference type="PANTHER" id="PTHR11685">
    <property type="entry name" value="RBR FAMILY RING FINGER AND IBR DOMAIN-CONTAINING"/>
    <property type="match status" value="1"/>
</dbReference>
<dbReference type="SUPFAM" id="SSF57850">
    <property type="entry name" value="RING/U-box"/>
    <property type="match status" value="1"/>
</dbReference>
<dbReference type="GO" id="GO:0008270">
    <property type="term" value="F:zinc ion binding"/>
    <property type="evidence" value="ECO:0007669"/>
    <property type="project" value="UniProtKB-KW"/>
</dbReference>
<keyword evidence="4" id="KW-0479">Metal-binding</keyword>
<keyword evidence="11" id="KW-1185">Reference proteome</keyword>
<dbReference type="PROSITE" id="PS51873">
    <property type="entry name" value="TRIAD"/>
    <property type="match status" value="1"/>
</dbReference>
<evidence type="ECO:0000259" key="9">
    <source>
        <dbReference type="PROSITE" id="PS51873"/>
    </source>
</evidence>
<accession>A0A6A5YCA8</accession>
<dbReference type="Pfam" id="PF01485">
    <property type="entry name" value="IBR"/>
    <property type="match status" value="2"/>
</dbReference>
<evidence type="ECO:0000256" key="5">
    <source>
        <dbReference type="ARBA" id="ARBA00022737"/>
    </source>
</evidence>
<gene>
    <name evidence="10" type="ORF">K490DRAFT_38668</name>
</gene>
<keyword evidence="5" id="KW-0677">Repeat</keyword>
<evidence type="ECO:0000313" key="10">
    <source>
        <dbReference type="EMBL" id="KAF2089143.1"/>
    </source>
</evidence>
<dbReference type="EMBL" id="ML978715">
    <property type="protein sequence ID" value="KAF2089143.1"/>
    <property type="molecule type" value="Genomic_DNA"/>
</dbReference>
<keyword evidence="8" id="KW-0862">Zinc</keyword>
<evidence type="ECO:0000256" key="3">
    <source>
        <dbReference type="ARBA" id="ARBA00022679"/>
    </source>
</evidence>
<dbReference type="CDD" id="cd22584">
    <property type="entry name" value="Rcat_RBR_unk"/>
    <property type="match status" value="1"/>
</dbReference>
<reference evidence="10" key="1">
    <citation type="journal article" date="2020" name="Stud. Mycol.">
        <title>101 Dothideomycetes genomes: a test case for predicting lifestyles and emergence of pathogens.</title>
        <authorList>
            <person name="Haridas S."/>
            <person name="Albert R."/>
            <person name="Binder M."/>
            <person name="Bloem J."/>
            <person name="Labutti K."/>
            <person name="Salamov A."/>
            <person name="Andreopoulos B."/>
            <person name="Baker S."/>
            <person name="Barry K."/>
            <person name="Bills G."/>
            <person name="Bluhm B."/>
            <person name="Cannon C."/>
            <person name="Castanera R."/>
            <person name="Culley D."/>
            <person name="Daum C."/>
            <person name="Ezra D."/>
            <person name="Gonzalez J."/>
            <person name="Henrissat B."/>
            <person name="Kuo A."/>
            <person name="Liang C."/>
            <person name="Lipzen A."/>
            <person name="Lutzoni F."/>
            <person name="Magnuson J."/>
            <person name="Mondo S."/>
            <person name="Nolan M."/>
            <person name="Ohm R."/>
            <person name="Pangilinan J."/>
            <person name="Park H.-J."/>
            <person name="Ramirez L."/>
            <person name="Alfaro M."/>
            <person name="Sun H."/>
            <person name="Tritt A."/>
            <person name="Yoshinaga Y."/>
            <person name="Zwiers L.-H."/>
            <person name="Turgeon B."/>
            <person name="Goodwin S."/>
            <person name="Spatafora J."/>
            <person name="Crous P."/>
            <person name="Grigoriev I."/>
        </authorList>
    </citation>
    <scope>NUCLEOTIDE SEQUENCE</scope>
    <source>
        <strain evidence="10">CBS 121410</strain>
    </source>
</reference>
<dbReference type="AlphaFoldDB" id="A0A6A5YCA8"/>